<dbReference type="AlphaFoldDB" id="A0A431UVY5"/>
<feature type="transmembrane region" description="Helical" evidence="1">
    <location>
        <begin position="5"/>
        <end position="22"/>
    </location>
</feature>
<reference evidence="2 3" key="1">
    <citation type="submission" date="2018-12" db="EMBL/GenBank/DDBJ databases">
        <authorList>
            <person name="Yu L."/>
        </authorList>
    </citation>
    <scope>NUCLEOTIDE SEQUENCE [LARGE SCALE GENOMIC DNA]</scope>
    <source>
        <strain evidence="2 3">S5H2222</strain>
    </source>
</reference>
<dbReference type="EMBL" id="RXNR01000007">
    <property type="protein sequence ID" value="RTQ95231.1"/>
    <property type="molecule type" value="Genomic_DNA"/>
</dbReference>
<name>A0A431UVY5_9BACI</name>
<dbReference type="RefSeq" id="WP_126292983.1">
    <property type="nucleotide sequence ID" value="NZ_RXNR01000007.1"/>
</dbReference>
<dbReference type="OrthoDB" id="2456374at2"/>
<keyword evidence="1" id="KW-0472">Membrane</keyword>
<evidence type="ECO:0000313" key="3">
    <source>
        <dbReference type="Proteomes" id="UP000276349"/>
    </source>
</evidence>
<evidence type="ECO:0000313" key="2">
    <source>
        <dbReference type="EMBL" id="RTQ95231.1"/>
    </source>
</evidence>
<dbReference type="Proteomes" id="UP000276349">
    <property type="component" value="Unassembled WGS sequence"/>
</dbReference>
<organism evidence="2 3">
    <name type="scientific">Lysinibacillus telephonicus</name>
    <dbReference type="NCBI Taxonomy" id="1714840"/>
    <lineage>
        <taxon>Bacteria</taxon>
        <taxon>Bacillati</taxon>
        <taxon>Bacillota</taxon>
        <taxon>Bacilli</taxon>
        <taxon>Bacillales</taxon>
        <taxon>Bacillaceae</taxon>
        <taxon>Lysinibacillus</taxon>
    </lineage>
</organism>
<comment type="caution">
    <text evidence="2">The sequence shown here is derived from an EMBL/GenBank/DDBJ whole genome shotgun (WGS) entry which is preliminary data.</text>
</comment>
<accession>A0A431UVY5</accession>
<proteinExistence type="predicted"/>
<keyword evidence="1" id="KW-0812">Transmembrane</keyword>
<keyword evidence="3" id="KW-1185">Reference proteome</keyword>
<feature type="transmembrane region" description="Helical" evidence="1">
    <location>
        <begin position="34"/>
        <end position="55"/>
    </location>
</feature>
<protein>
    <submittedName>
        <fullName evidence="2">Uncharacterized protein</fullName>
    </submittedName>
</protein>
<evidence type="ECO:0000256" key="1">
    <source>
        <dbReference type="SAM" id="Phobius"/>
    </source>
</evidence>
<gene>
    <name evidence="2" type="ORF">EKG35_03735</name>
</gene>
<keyword evidence="1" id="KW-1133">Transmembrane helix</keyword>
<sequence>MYGSIFYNCWAALLAFTIYFFITLSQSQAPAQILIGSFVTAAVAFFVTFAVRYLLAYVLYTPDQQLFEEVAEQNETDIETLNHDPYLDKEMPTTSNYSTVEYNDESPEEIAQVVRTMLSQDDTATNNS</sequence>